<dbReference type="AlphaFoldDB" id="A0A9P3LYU9"/>
<comment type="caution">
    <text evidence="1">The sequence shown here is derived from an EMBL/GenBank/DDBJ whole genome shotgun (WGS) entry which is preliminary data.</text>
</comment>
<keyword evidence="2" id="KW-1185">Reference proteome</keyword>
<reference evidence="1" key="2">
    <citation type="journal article" date="2022" name="Microbiol. Resour. Announc.">
        <title>Whole-Genome Sequence of Entomortierella parvispora E1425, a Mucoromycotan Fungus Associated with Burkholderiaceae-Related Endosymbiotic Bacteria.</title>
        <authorList>
            <person name="Herlambang A."/>
            <person name="Guo Y."/>
            <person name="Takashima Y."/>
            <person name="Narisawa K."/>
            <person name="Ohta H."/>
            <person name="Nishizawa T."/>
        </authorList>
    </citation>
    <scope>NUCLEOTIDE SEQUENCE</scope>
    <source>
        <strain evidence="1">E1425</strain>
    </source>
</reference>
<protein>
    <submittedName>
        <fullName evidence="1">Uncharacterized protein</fullName>
    </submittedName>
</protein>
<organism evidence="1 2">
    <name type="scientific">Entomortierella parvispora</name>
    <dbReference type="NCBI Taxonomy" id="205924"/>
    <lineage>
        <taxon>Eukaryota</taxon>
        <taxon>Fungi</taxon>
        <taxon>Fungi incertae sedis</taxon>
        <taxon>Mucoromycota</taxon>
        <taxon>Mortierellomycotina</taxon>
        <taxon>Mortierellomycetes</taxon>
        <taxon>Mortierellales</taxon>
        <taxon>Mortierellaceae</taxon>
        <taxon>Entomortierella</taxon>
    </lineage>
</organism>
<proteinExistence type="predicted"/>
<dbReference type="EMBL" id="BQFW01000011">
    <property type="protein sequence ID" value="GJJ75503.1"/>
    <property type="molecule type" value="Genomic_DNA"/>
</dbReference>
<gene>
    <name evidence="1" type="ORF">EMPS_07861</name>
</gene>
<name>A0A9P3LYU9_9FUNG</name>
<sequence>MELSCLDKDCAVRRYFEFNSHNLQVIVRFSALAPASPSSTGSGSFATRIPSSLAIAESMNESVDPVSRTAIGIQTRTADHIDFSSDGS</sequence>
<evidence type="ECO:0000313" key="2">
    <source>
        <dbReference type="Proteomes" id="UP000827284"/>
    </source>
</evidence>
<reference evidence="1" key="1">
    <citation type="submission" date="2021-11" db="EMBL/GenBank/DDBJ databases">
        <authorList>
            <person name="Herlambang A."/>
            <person name="Guo Y."/>
            <person name="Takashima Y."/>
            <person name="Nishizawa T."/>
        </authorList>
    </citation>
    <scope>NUCLEOTIDE SEQUENCE</scope>
    <source>
        <strain evidence="1">E1425</strain>
    </source>
</reference>
<dbReference type="Proteomes" id="UP000827284">
    <property type="component" value="Unassembled WGS sequence"/>
</dbReference>
<evidence type="ECO:0000313" key="1">
    <source>
        <dbReference type="EMBL" id="GJJ75503.1"/>
    </source>
</evidence>
<accession>A0A9P3LYU9</accession>